<organism evidence="3 4">
    <name type="scientific">Aristolochia fimbriata</name>
    <name type="common">White veined hardy Dutchman's pipe vine</name>
    <dbReference type="NCBI Taxonomy" id="158543"/>
    <lineage>
        <taxon>Eukaryota</taxon>
        <taxon>Viridiplantae</taxon>
        <taxon>Streptophyta</taxon>
        <taxon>Embryophyta</taxon>
        <taxon>Tracheophyta</taxon>
        <taxon>Spermatophyta</taxon>
        <taxon>Magnoliopsida</taxon>
        <taxon>Magnoliidae</taxon>
        <taxon>Piperales</taxon>
        <taxon>Aristolochiaceae</taxon>
        <taxon>Aristolochia</taxon>
    </lineage>
</organism>
<dbReference type="GO" id="GO:0051225">
    <property type="term" value="P:spindle assembly"/>
    <property type="evidence" value="ECO:0007669"/>
    <property type="project" value="TreeGrafter"/>
</dbReference>
<feature type="compositionally biased region" description="Polar residues" evidence="2">
    <location>
        <begin position="104"/>
        <end position="116"/>
    </location>
</feature>
<dbReference type="PANTHER" id="PTHR31807">
    <property type="entry name" value="AUGMIN FAMILY MEMBER"/>
    <property type="match status" value="1"/>
</dbReference>
<dbReference type="PANTHER" id="PTHR31807:SF31">
    <property type="entry name" value="QWRF MOTIF PROTEIN (DUF566)-RELATED"/>
    <property type="match status" value="1"/>
</dbReference>
<dbReference type="AlphaFoldDB" id="A0AAV7EZK6"/>
<dbReference type="Proteomes" id="UP000825729">
    <property type="component" value="Unassembled WGS sequence"/>
</dbReference>
<feature type="region of interest" description="Disordered" evidence="2">
    <location>
        <begin position="1"/>
        <end position="79"/>
    </location>
</feature>
<dbReference type="GO" id="GO:0005737">
    <property type="term" value="C:cytoplasm"/>
    <property type="evidence" value="ECO:0007669"/>
    <property type="project" value="TreeGrafter"/>
</dbReference>
<feature type="region of interest" description="Disordered" evidence="2">
    <location>
        <begin position="204"/>
        <end position="243"/>
    </location>
</feature>
<dbReference type="InterPro" id="IPR007573">
    <property type="entry name" value="QWRF"/>
</dbReference>
<comment type="caution">
    <text evidence="3">The sequence shown here is derived from an EMBL/GenBank/DDBJ whole genome shotgun (WGS) entry which is preliminary data.</text>
</comment>
<feature type="compositionally biased region" description="Basic and acidic residues" evidence="2">
    <location>
        <begin position="118"/>
        <end position="136"/>
    </location>
</feature>
<feature type="compositionally biased region" description="Polar residues" evidence="2">
    <location>
        <begin position="229"/>
        <end position="243"/>
    </location>
</feature>
<dbReference type="GO" id="GO:0008017">
    <property type="term" value="F:microtubule binding"/>
    <property type="evidence" value="ECO:0007669"/>
    <property type="project" value="TreeGrafter"/>
</dbReference>
<feature type="compositionally biased region" description="Polar residues" evidence="2">
    <location>
        <begin position="24"/>
        <end position="50"/>
    </location>
</feature>
<evidence type="ECO:0000256" key="1">
    <source>
        <dbReference type="ARBA" id="ARBA00010016"/>
    </source>
</evidence>
<name>A0AAV7EZK6_ARIFI</name>
<dbReference type="EMBL" id="JAINDJ010000003">
    <property type="protein sequence ID" value="KAG9452748.1"/>
    <property type="molecule type" value="Genomic_DNA"/>
</dbReference>
<gene>
    <name evidence="3" type="ORF">H6P81_005652</name>
</gene>
<reference evidence="3 4" key="1">
    <citation type="submission" date="2021-07" db="EMBL/GenBank/DDBJ databases">
        <title>The Aristolochia fimbriata genome: insights into angiosperm evolution, floral development and chemical biosynthesis.</title>
        <authorList>
            <person name="Jiao Y."/>
        </authorList>
    </citation>
    <scope>NUCLEOTIDE SEQUENCE [LARGE SCALE GENOMIC DNA]</scope>
    <source>
        <strain evidence="3">IBCAS-2021</strain>
        <tissue evidence="3">Leaf</tissue>
    </source>
</reference>
<keyword evidence="4" id="KW-1185">Reference proteome</keyword>
<dbReference type="GO" id="GO:0005880">
    <property type="term" value="C:nuclear microtubule"/>
    <property type="evidence" value="ECO:0007669"/>
    <property type="project" value="TreeGrafter"/>
</dbReference>
<feature type="compositionally biased region" description="Low complexity" evidence="2">
    <location>
        <begin position="204"/>
        <end position="228"/>
    </location>
</feature>
<proteinExistence type="inferred from homology"/>
<evidence type="ECO:0008006" key="5">
    <source>
        <dbReference type="Google" id="ProtNLM"/>
    </source>
</evidence>
<dbReference type="Pfam" id="PF04484">
    <property type="entry name" value="QWRF"/>
    <property type="match status" value="1"/>
</dbReference>
<feature type="compositionally biased region" description="Basic and acidic residues" evidence="2">
    <location>
        <begin position="160"/>
        <end position="173"/>
    </location>
</feature>
<evidence type="ECO:0000313" key="3">
    <source>
        <dbReference type="EMBL" id="KAG9452748.1"/>
    </source>
</evidence>
<feature type="region of interest" description="Disordered" evidence="2">
    <location>
        <begin position="95"/>
        <end position="188"/>
    </location>
</feature>
<sequence>MQGESGTLRRLRSREVSSRYLSPILSSPTRSGIPSPNRVHSPSKKNASVSEQRKSIDEVGAMRGGLWPSASATPSTPEKMVVSTLADHLGTERLMDLEKRKGTNKSILSKQKSSLEISRFDERKKDETKESAKENRPVGGSMRYASNFQISAASPPPRRVSVDVKPPRRKSDTFCDLPSSESEGSEIFYGTDFQSPSFERLTSFSSSSSHHLSPTSSSRKSGIKVSSRFMSQTNKGSDFGENSLSNNSVSAKTLIKRSNSSTSYGSSMSQWALAPARTSPSPIYAENTGKPIQSFSSLSPIRSKTKGTVGSFFSLGLELLKGKKSSTSSLTNDEMKEMYHKLRILHSRLLQWRFVNAKTEIVNESRRKEAETTLLGASLGLSKLQDSVIQKRIQLEKEKLEMKVNNILSSQSKPLEIWTHMEREHNSALSETKDSLRAVVCRIPLIDGAELDKEKAYVALHHASDLSMSINSIVNNSSIMVETTAPLLSELAKVVVRERCLLEESHELLDVLANQELQERSLRCQLIQLYSQI</sequence>
<protein>
    <recommendedName>
        <fullName evidence="5">QWRF motif-containing protein 3</fullName>
    </recommendedName>
</protein>
<accession>A0AAV7EZK6</accession>
<evidence type="ECO:0000256" key="2">
    <source>
        <dbReference type="SAM" id="MobiDB-lite"/>
    </source>
</evidence>
<evidence type="ECO:0000313" key="4">
    <source>
        <dbReference type="Proteomes" id="UP000825729"/>
    </source>
</evidence>
<comment type="similarity">
    <text evidence="1">Belongs to the QWRF family.</text>
</comment>